<keyword evidence="3" id="KW-0732">Signal</keyword>
<feature type="domain" description="SD-repeat containing protein B" evidence="4">
    <location>
        <begin position="12"/>
        <end position="98"/>
    </location>
</feature>
<accession>A0A1I3WVN0</accession>
<dbReference type="InterPro" id="IPR013783">
    <property type="entry name" value="Ig-like_fold"/>
</dbReference>
<comment type="subcellular location">
    <subcellularLocation>
        <location evidence="1">Secreted</location>
    </subcellularLocation>
</comment>
<keyword evidence="6" id="KW-1185">Reference proteome</keyword>
<evidence type="ECO:0000313" key="6">
    <source>
        <dbReference type="Proteomes" id="UP000199533"/>
    </source>
</evidence>
<dbReference type="SUPFAM" id="SSF117074">
    <property type="entry name" value="Hypothetical protein PA1324"/>
    <property type="match status" value="2"/>
</dbReference>
<dbReference type="Proteomes" id="UP000199533">
    <property type="component" value="Unassembled WGS sequence"/>
</dbReference>
<dbReference type="Gene3D" id="2.60.40.10">
    <property type="entry name" value="Immunoglobulins"/>
    <property type="match status" value="2"/>
</dbReference>
<keyword evidence="2" id="KW-0964">Secreted</keyword>
<dbReference type="EMBL" id="FOSP01000001">
    <property type="protein sequence ID" value="SFK11614.1"/>
    <property type="molecule type" value="Genomic_DNA"/>
</dbReference>
<evidence type="ECO:0000256" key="3">
    <source>
        <dbReference type="ARBA" id="ARBA00022729"/>
    </source>
</evidence>
<dbReference type="PANTHER" id="PTHR39431">
    <property type="entry name" value="FRPA/C-RELATED PROTEIN"/>
    <property type="match status" value="1"/>
</dbReference>
<organism evidence="5 6">
    <name type="scientific">Nitrosomonas aestuarii</name>
    <dbReference type="NCBI Taxonomy" id="52441"/>
    <lineage>
        <taxon>Bacteria</taxon>
        <taxon>Pseudomonadati</taxon>
        <taxon>Pseudomonadota</taxon>
        <taxon>Betaproteobacteria</taxon>
        <taxon>Nitrosomonadales</taxon>
        <taxon>Nitrosomonadaceae</taxon>
        <taxon>Nitrosomonas</taxon>
    </lineage>
</organism>
<reference evidence="6" key="1">
    <citation type="submission" date="2016-10" db="EMBL/GenBank/DDBJ databases">
        <authorList>
            <person name="Varghese N."/>
            <person name="Submissions S."/>
        </authorList>
    </citation>
    <scope>NUCLEOTIDE SEQUENCE [LARGE SCALE GENOMIC DNA]</scope>
    <source>
        <strain evidence="6">Nm69</strain>
    </source>
</reference>
<dbReference type="GO" id="GO:0005576">
    <property type="term" value="C:extracellular region"/>
    <property type="evidence" value="ECO:0007669"/>
    <property type="project" value="UniProtKB-SubCell"/>
</dbReference>
<dbReference type="InterPro" id="IPR033764">
    <property type="entry name" value="Sdr_B"/>
</dbReference>
<name>A0A1I3WVN0_9PROT</name>
<evidence type="ECO:0000256" key="1">
    <source>
        <dbReference type="ARBA" id="ARBA00004613"/>
    </source>
</evidence>
<dbReference type="STRING" id="52441.SAMN05216302_10012"/>
<dbReference type="AlphaFoldDB" id="A0A1I3WVN0"/>
<evidence type="ECO:0000313" key="5">
    <source>
        <dbReference type="EMBL" id="SFK11614.1"/>
    </source>
</evidence>
<sequence length="441" mass="47265">MLRAANFTDGHGGTIIAQTTTNANGDYLFSDLMPGDYQIDIKESTLPTGYQFTTPNQGSNDNLDSDVLETSTIPLNWGVMANTTLGAGEHDRSWDAGIVSQKASIGDRVWEDMNHNGIQDSNEPGISGITATLYGWNGRNQYVVAHTSTNSNGNYLFTNLDEGYYFVKFDKAGVRHDSGWGGNFNMSDWYWARKDAGNNDNIDSDVSKRSNDTTYTDWTYLETGENDMSWDAGITPIVIDLDGDGVETVSRVDSKGTFDLLGTGSAIKSGWVGSDDGLLAIDANGNGVIDDISELFGGSNKGDGFAKLASFDSNGDGMVNVDDVDFSSLLVWQDANGNHKTDAGELTSLADVGIESLAVAFTELPFIDAQDNLHLERSSATLTNGTTVDMTDVYFNVSLADAQAAGIDSPSLAELSGYDQVIPGEVVDILPSFVVDLGWAV</sequence>
<dbReference type="Pfam" id="PF17210">
    <property type="entry name" value="SdrD_B"/>
    <property type="match status" value="2"/>
</dbReference>
<feature type="domain" description="SD-repeat containing protein B" evidence="4">
    <location>
        <begin position="103"/>
        <end position="234"/>
    </location>
</feature>
<protein>
    <submittedName>
        <fullName evidence="5">Cna protein B-type domain-containing protein</fullName>
    </submittedName>
</protein>
<proteinExistence type="predicted"/>
<dbReference type="PANTHER" id="PTHR39431:SF1">
    <property type="entry name" value="FRPA_C-RELATED PROTEIN"/>
    <property type="match status" value="1"/>
</dbReference>
<evidence type="ECO:0000256" key="2">
    <source>
        <dbReference type="ARBA" id="ARBA00022525"/>
    </source>
</evidence>
<gene>
    <name evidence="5" type="ORF">SAMN05216302_10012</name>
</gene>
<evidence type="ECO:0000259" key="4">
    <source>
        <dbReference type="Pfam" id="PF17210"/>
    </source>
</evidence>